<dbReference type="InterPro" id="IPR039420">
    <property type="entry name" value="WalR-like"/>
</dbReference>
<dbReference type="PANTHER" id="PTHR43214">
    <property type="entry name" value="TWO-COMPONENT RESPONSE REGULATOR"/>
    <property type="match status" value="1"/>
</dbReference>
<organism evidence="3 4">
    <name type="scientific">Micromonospora azadirachtae</name>
    <dbReference type="NCBI Taxonomy" id="1970735"/>
    <lineage>
        <taxon>Bacteria</taxon>
        <taxon>Bacillati</taxon>
        <taxon>Actinomycetota</taxon>
        <taxon>Actinomycetes</taxon>
        <taxon>Micromonosporales</taxon>
        <taxon>Micromonosporaceae</taxon>
        <taxon>Micromonospora</taxon>
    </lineage>
</organism>
<dbReference type="Gene3D" id="3.40.50.2300">
    <property type="match status" value="1"/>
</dbReference>
<dbReference type="Proteomes" id="UP001597053">
    <property type="component" value="Unassembled WGS sequence"/>
</dbReference>
<dbReference type="CDD" id="cd06170">
    <property type="entry name" value="LuxR_C_like"/>
    <property type="match status" value="1"/>
</dbReference>
<dbReference type="SMART" id="SM00421">
    <property type="entry name" value="HTH_LUXR"/>
    <property type="match status" value="1"/>
</dbReference>
<reference evidence="4" key="1">
    <citation type="journal article" date="2019" name="Int. J. Syst. Evol. Microbiol.">
        <title>The Global Catalogue of Microorganisms (GCM) 10K type strain sequencing project: providing services to taxonomists for standard genome sequencing and annotation.</title>
        <authorList>
            <consortium name="The Broad Institute Genomics Platform"/>
            <consortium name="The Broad Institute Genome Sequencing Center for Infectious Disease"/>
            <person name="Wu L."/>
            <person name="Ma J."/>
        </authorList>
    </citation>
    <scope>NUCLEOTIDE SEQUENCE [LARGE SCALE GENOMIC DNA]</scope>
    <source>
        <strain evidence="4">JCM 32148</strain>
    </source>
</reference>
<dbReference type="InterPro" id="IPR011006">
    <property type="entry name" value="CheY-like_superfamily"/>
</dbReference>
<evidence type="ECO:0000313" key="3">
    <source>
        <dbReference type="EMBL" id="MFD0783262.1"/>
    </source>
</evidence>
<dbReference type="InterPro" id="IPR000792">
    <property type="entry name" value="Tscrpt_reg_LuxR_C"/>
</dbReference>
<evidence type="ECO:0000313" key="4">
    <source>
        <dbReference type="Proteomes" id="UP001597053"/>
    </source>
</evidence>
<gene>
    <name evidence="3" type="ORF">ACFQZ8_04920</name>
</gene>
<dbReference type="Pfam" id="PF00196">
    <property type="entry name" value="GerE"/>
    <property type="match status" value="1"/>
</dbReference>
<comment type="caution">
    <text evidence="3">The sequence shown here is derived from an EMBL/GenBank/DDBJ whole genome shotgun (WGS) entry which is preliminary data.</text>
</comment>
<accession>A0ABW2ZX89</accession>
<dbReference type="SUPFAM" id="SSF46894">
    <property type="entry name" value="C-terminal effector domain of the bipartite response regulators"/>
    <property type="match status" value="1"/>
</dbReference>
<sequence length="224" mass="24421">MTVRCPHPLSRPAEEPHATTDVAIVASSPLIRGGLIHTFEHAEHLRVAYQAPVITALPRESASAVIVVDLYGTAVDGTDYWSLAPQGAPIVALCPPENPPDLQSAIRGGMRALISREHETAELLAAVELARHGALYVAPELLATVVAGPAPRPEAHRHDLTRREIEALRYLAEGFTHGQISRRMGLTETTVSSYVKRIRHKLDAGNKAELTRRAIELGLVERRQ</sequence>
<name>A0ABW2ZX89_9ACTN</name>
<evidence type="ECO:0000259" key="2">
    <source>
        <dbReference type="PROSITE" id="PS50043"/>
    </source>
</evidence>
<dbReference type="PROSITE" id="PS50043">
    <property type="entry name" value="HTH_LUXR_2"/>
    <property type="match status" value="1"/>
</dbReference>
<dbReference type="PRINTS" id="PR00038">
    <property type="entry name" value="HTHLUXR"/>
</dbReference>
<dbReference type="Gene3D" id="1.10.10.10">
    <property type="entry name" value="Winged helix-like DNA-binding domain superfamily/Winged helix DNA-binding domain"/>
    <property type="match status" value="1"/>
</dbReference>
<feature type="domain" description="HTH luxR-type" evidence="2">
    <location>
        <begin position="153"/>
        <end position="218"/>
    </location>
</feature>
<evidence type="ECO:0000256" key="1">
    <source>
        <dbReference type="ARBA" id="ARBA00023125"/>
    </source>
</evidence>
<protein>
    <submittedName>
        <fullName evidence="3">Response regulator transcription factor</fullName>
    </submittedName>
</protein>
<dbReference type="InterPro" id="IPR036388">
    <property type="entry name" value="WH-like_DNA-bd_sf"/>
</dbReference>
<keyword evidence="1" id="KW-0238">DNA-binding</keyword>
<dbReference type="InterPro" id="IPR016032">
    <property type="entry name" value="Sig_transdc_resp-reg_C-effctor"/>
</dbReference>
<dbReference type="SUPFAM" id="SSF52172">
    <property type="entry name" value="CheY-like"/>
    <property type="match status" value="1"/>
</dbReference>
<proteinExistence type="predicted"/>
<dbReference type="EMBL" id="JBHTHM010000113">
    <property type="protein sequence ID" value="MFD0783262.1"/>
    <property type="molecule type" value="Genomic_DNA"/>
</dbReference>
<keyword evidence="4" id="KW-1185">Reference proteome</keyword>